<dbReference type="GO" id="GO:0006508">
    <property type="term" value="P:proteolysis"/>
    <property type="evidence" value="ECO:0007669"/>
    <property type="project" value="InterPro"/>
</dbReference>
<dbReference type="Proteomes" id="UP001314263">
    <property type="component" value="Unassembled WGS sequence"/>
</dbReference>
<gene>
    <name evidence="3" type="ORF">CVIRNUC_004244</name>
</gene>
<accession>A0AAV1I566</accession>
<proteinExistence type="predicted"/>
<keyword evidence="4" id="KW-1185">Reference proteome</keyword>
<sequence>MHFYSQRSGYVESTGWTLYRDSDASLNQYQPDTNVTFNSNSGNPYPGDVMQQGLGDCYLATSLRAVAARKPDSIKNALRPLNGTDLQLQVNLQIDDDTYTKMNISIDDTFQETPGMSLMVFLAPSGMDIIWPTEIEKAMAKVMALCIAENLPCGNGRRHNHKSYADLIGGDPSIAMFMLTGIRYGYFMVSDLSDTDILNLFGFANTVPIALGTSSTNTGFMYPSHAHWVVGTKGCTLRTSNPFETNIRNVTVGDIRNQVDVFYVPADIDFSTYPTDLSCLNDPTELQGTLQKMTE</sequence>
<dbReference type="PROSITE" id="PS50203">
    <property type="entry name" value="CALPAIN_CAT"/>
    <property type="match status" value="1"/>
</dbReference>
<dbReference type="GO" id="GO:0004198">
    <property type="term" value="F:calcium-dependent cysteine-type endopeptidase activity"/>
    <property type="evidence" value="ECO:0007669"/>
    <property type="project" value="InterPro"/>
</dbReference>
<reference evidence="3 4" key="1">
    <citation type="submission" date="2023-10" db="EMBL/GenBank/DDBJ databases">
        <authorList>
            <person name="Maclean D."/>
            <person name="Macfadyen A."/>
        </authorList>
    </citation>
    <scope>NUCLEOTIDE SEQUENCE [LARGE SCALE GENOMIC DNA]</scope>
</reference>
<comment type="caution">
    <text evidence="3">The sequence shown here is derived from an EMBL/GenBank/DDBJ whole genome shotgun (WGS) entry which is preliminary data.</text>
</comment>
<evidence type="ECO:0000313" key="4">
    <source>
        <dbReference type="Proteomes" id="UP001314263"/>
    </source>
</evidence>
<protein>
    <recommendedName>
        <fullName evidence="2">Calpain catalytic domain-containing protein</fullName>
    </recommendedName>
</protein>
<evidence type="ECO:0000259" key="2">
    <source>
        <dbReference type="PROSITE" id="PS50203"/>
    </source>
</evidence>
<comment type="caution">
    <text evidence="1">Lacks conserved residue(s) required for the propagation of feature annotation.</text>
</comment>
<dbReference type="InterPro" id="IPR001300">
    <property type="entry name" value="Peptidase_C2_calpain_cat"/>
</dbReference>
<feature type="domain" description="Calpain catalytic" evidence="2">
    <location>
        <begin position="42"/>
        <end position="181"/>
    </location>
</feature>
<dbReference type="EMBL" id="CAUYUE010000005">
    <property type="protein sequence ID" value="CAK0775201.1"/>
    <property type="molecule type" value="Genomic_DNA"/>
</dbReference>
<name>A0AAV1I566_9CHLO</name>
<evidence type="ECO:0000313" key="3">
    <source>
        <dbReference type="EMBL" id="CAK0775201.1"/>
    </source>
</evidence>
<dbReference type="SUPFAM" id="SSF54001">
    <property type="entry name" value="Cysteine proteinases"/>
    <property type="match status" value="1"/>
</dbReference>
<organism evidence="3 4">
    <name type="scientific">Coccomyxa viridis</name>
    <dbReference type="NCBI Taxonomy" id="1274662"/>
    <lineage>
        <taxon>Eukaryota</taxon>
        <taxon>Viridiplantae</taxon>
        <taxon>Chlorophyta</taxon>
        <taxon>core chlorophytes</taxon>
        <taxon>Trebouxiophyceae</taxon>
        <taxon>Trebouxiophyceae incertae sedis</taxon>
        <taxon>Coccomyxaceae</taxon>
        <taxon>Coccomyxa</taxon>
    </lineage>
</organism>
<evidence type="ECO:0000256" key="1">
    <source>
        <dbReference type="PROSITE-ProRule" id="PRU00239"/>
    </source>
</evidence>
<dbReference type="AlphaFoldDB" id="A0AAV1I566"/>
<dbReference type="InterPro" id="IPR038765">
    <property type="entry name" value="Papain-like_cys_pep_sf"/>
</dbReference>